<gene>
    <name evidence="1" type="ORF">BUALT_Bualt01G0169300</name>
</gene>
<organism evidence="1 2">
    <name type="scientific">Buddleja alternifolia</name>
    <dbReference type="NCBI Taxonomy" id="168488"/>
    <lineage>
        <taxon>Eukaryota</taxon>
        <taxon>Viridiplantae</taxon>
        <taxon>Streptophyta</taxon>
        <taxon>Embryophyta</taxon>
        <taxon>Tracheophyta</taxon>
        <taxon>Spermatophyta</taxon>
        <taxon>Magnoliopsida</taxon>
        <taxon>eudicotyledons</taxon>
        <taxon>Gunneridae</taxon>
        <taxon>Pentapetalae</taxon>
        <taxon>asterids</taxon>
        <taxon>lamiids</taxon>
        <taxon>Lamiales</taxon>
        <taxon>Scrophulariaceae</taxon>
        <taxon>Buddlejeae</taxon>
        <taxon>Buddleja</taxon>
    </lineage>
</organism>
<dbReference type="EMBL" id="WHWC01000001">
    <property type="protein sequence ID" value="KAG8391257.1"/>
    <property type="molecule type" value="Genomic_DNA"/>
</dbReference>
<dbReference type="PANTHER" id="PTHR10492">
    <property type="match status" value="1"/>
</dbReference>
<proteinExistence type="predicted"/>
<sequence length="160" mass="18938">MRKHGKCVGRLPYAHANSGERYYLRMLLYKVCGAQCYEDIRTFNGVIYPTFKQACSVRGLLDDDNEWHEALSEVSTWASSIKLRNMFATMLMFSEITKPVTLWEQHWRDMVDDLQYRVRREFRDNNVHLNDEDLREWALQEIECILNRNGKTLGDFPPTP</sequence>
<reference evidence="1" key="1">
    <citation type="submission" date="2019-10" db="EMBL/GenBank/DDBJ databases">
        <authorList>
            <person name="Zhang R."/>
            <person name="Pan Y."/>
            <person name="Wang J."/>
            <person name="Ma R."/>
            <person name="Yu S."/>
        </authorList>
    </citation>
    <scope>NUCLEOTIDE SEQUENCE</scope>
    <source>
        <strain evidence="1">LA-IB0</strain>
        <tissue evidence="1">Leaf</tissue>
    </source>
</reference>
<dbReference type="AlphaFoldDB" id="A0AAV6YDN9"/>
<protein>
    <submittedName>
        <fullName evidence="1">Uncharacterized protein</fullName>
    </submittedName>
</protein>
<name>A0AAV6YDN9_9LAMI</name>
<dbReference type="Proteomes" id="UP000826271">
    <property type="component" value="Unassembled WGS sequence"/>
</dbReference>
<dbReference type="PANTHER" id="PTHR10492:SF57">
    <property type="entry name" value="ATP-DEPENDENT DNA HELICASE"/>
    <property type="match status" value="1"/>
</dbReference>
<evidence type="ECO:0000313" key="2">
    <source>
        <dbReference type="Proteomes" id="UP000826271"/>
    </source>
</evidence>
<keyword evidence="2" id="KW-1185">Reference proteome</keyword>
<evidence type="ECO:0000313" key="1">
    <source>
        <dbReference type="EMBL" id="KAG8391257.1"/>
    </source>
</evidence>
<comment type="caution">
    <text evidence="1">The sequence shown here is derived from an EMBL/GenBank/DDBJ whole genome shotgun (WGS) entry which is preliminary data.</text>
</comment>
<accession>A0AAV6YDN9</accession>